<dbReference type="GO" id="GO:0000145">
    <property type="term" value="C:exocyst"/>
    <property type="evidence" value="ECO:0007669"/>
    <property type="project" value="UniProtKB-UniRule"/>
</dbReference>
<dbReference type="PANTHER" id="PTHR14146:SF0">
    <property type="entry name" value="EXOCYST COMPLEX COMPONENT 4"/>
    <property type="match status" value="1"/>
</dbReference>
<comment type="caution">
    <text evidence="3">The sequence shown here is derived from an EMBL/GenBank/DDBJ whole genome shotgun (WGS) entry which is preliminary data.</text>
</comment>
<feature type="non-terminal residue" evidence="3">
    <location>
        <position position="328"/>
    </location>
</feature>
<evidence type="ECO:0000313" key="4">
    <source>
        <dbReference type="Proteomes" id="UP001054857"/>
    </source>
</evidence>
<keyword evidence="1" id="KW-0813">Transport</keyword>
<dbReference type="EMBL" id="BMAR01000014">
    <property type="protein sequence ID" value="GFR46531.1"/>
    <property type="molecule type" value="Genomic_DNA"/>
</dbReference>
<dbReference type="InterPro" id="IPR039682">
    <property type="entry name" value="Sec8/EXOC4"/>
</dbReference>
<evidence type="ECO:0000313" key="3">
    <source>
        <dbReference type="EMBL" id="GFR46531.1"/>
    </source>
</evidence>
<gene>
    <name evidence="3" type="ORF">Agub_g8086</name>
</gene>
<dbReference type="GO" id="GO:0006893">
    <property type="term" value="P:Golgi to plasma membrane transport"/>
    <property type="evidence" value="ECO:0007669"/>
    <property type="project" value="TreeGrafter"/>
</dbReference>
<dbReference type="PANTHER" id="PTHR14146">
    <property type="entry name" value="EXOCYST COMPLEX COMPONENT 4"/>
    <property type="match status" value="1"/>
</dbReference>
<name>A0AAD3DVC8_9CHLO</name>
<comment type="function">
    <text evidence="1">Component of the exocyst complex involved in the docking of exocytic vesicles with fusion sites on the plasma membrane.</text>
</comment>
<dbReference type="Proteomes" id="UP001054857">
    <property type="component" value="Unassembled WGS sequence"/>
</dbReference>
<dbReference type="AlphaFoldDB" id="A0AAD3DVC8"/>
<dbReference type="GO" id="GO:0090522">
    <property type="term" value="P:vesicle tethering involved in exocytosis"/>
    <property type="evidence" value="ECO:0007669"/>
    <property type="project" value="UniProtKB-UniRule"/>
</dbReference>
<proteinExistence type="inferred from homology"/>
<organism evidence="3 4">
    <name type="scientific">Astrephomene gubernaculifera</name>
    <dbReference type="NCBI Taxonomy" id="47775"/>
    <lineage>
        <taxon>Eukaryota</taxon>
        <taxon>Viridiplantae</taxon>
        <taxon>Chlorophyta</taxon>
        <taxon>core chlorophytes</taxon>
        <taxon>Chlorophyceae</taxon>
        <taxon>CS clade</taxon>
        <taxon>Chlamydomonadales</taxon>
        <taxon>Astrephomenaceae</taxon>
        <taxon>Astrephomene</taxon>
    </lineage>
</organism>
<comment type="similarity">
    <text evidence="1">Belongs to the SEC8 family.</text>
</comment>
<feature type="compositionally biased region" description="Gly residues" evidence="2">
    <location>
        <begin position="1"/>
        <end position="19"/>
    </location>
</feature>
<keyword evidence="1" id="KW-0268">Exocytosis</keyword>
<keyword evidence="4" id="KW-1185">Reference proteome</keyword>
<dbReference type="GO" id="GO:0006612">
    <property type="term" value="P:protein targeting to membrane"/>
    <property type="evidence" value="ECO:0007669"/>
    <property type="project" value="UniProtKB-UniRule"/>
</dbReference>
<feature type="non-terminal residue" evidence="3">
    <location>
        <position position="1"/>
    </location>
</feature>
<feature type="region of interest" description="Disordered" evidence="2">
    <location>
        <begin position="1"/>
        <end position="30"/>
    </location>
</feature>
<dbReference type="GO" id="GO:0015031">
    <property type="term" value="P:protein transport"/>
    <property type="evidence" value="ECO:0007669"/>
    <property type="project" value="UniProtKB-KW"/>
</dbReference>
<keyword evidence="1" id="KW-0653">Protein transport</keyword>
<sequence>GDGTAGGGGRRGGAGGGGRRGGRQQKSDAAGSSAIPDLLLPVVQRYVALSGHCVRLLRLEGLLLVGAHLGPLAAANHVCEEEEAAELPASLGSLVRCCLRCSEELGPFLQPAKRAYVFGALGAATARGAMWLLPAIHDINSLGVERMIRALSLLQPPLTALANMAPPPHTAAAAAAASAATSRQQPQQQTSAVDSTAATVAAAAAAAALCSLPCVSGYPSPSTALLAALLTCPELRGERGGLYDSARSYYGLLLVAPEEVVRAAGERPGRFRYAEWMALMQANVPHRPVTDVSLAALTRCLDRAHGLTPGAKVAGVVGAVVGAVQAPA</sequence>
<protein>
    <recommendedName>
        <fullName evidence="1">Exocyst complex component Sec8</fullName>
    </recommendedName>
</protein>
<evidence type="ECO:0000256" key="1">
    <source>
        <dbReference type="RuleBase" id="RU367079"/>
    </source>
</evidence>
<feature type="region of interest" description="Disordered" evidence="2">
    <location>
        <begin position="173"/>
        <end position="192"/>
    </location>
</feature>
<accession>A0AAD3DVC8</accession>
<evidence type="ECO:0000256" key="2">
    <source>
        <dbReference type="SAM" id="MobiDB-lite"/>
    </source>
</evidence>
<reference evidence="3 4" key="1">
    <citation type="journal article" date="2021" name="Sci. Rep.">
        <title>Genome sequencing of the multicellular alga Astrephomene provides insights into convergent evolution of germ-soma differentiation.</title>
        <authorList>
            <person name="Yamashita S."/>
            <person name="Yamamoto K."/>
            <person name="Matsuzaki R."/>
            <person name="Suzuki S."/>
            <person name="Yamaguchi H."/>
            <person name="Hirooka S."/>
            <person name="Minakuchi Y."/>
            <person name="Miyagishima S."/>
            <person name="Kawachi M."/>
            <person name="Toyoda A."/>
            <person name="Nozaki H."/>
        </authorList>
    </citation>
    <scope>NUCLEOTIDE SEQUENCE [LARGE SCALE GENOMIC DNA]</scope>
    <source>
        <strain evidence="3 4">NIES-4017</strain>
    </source>
</reference>